<dbReference type="Proteomes" id="UP000007397">
    <property type="component" value="Plasmid PL3"/>
</dbReference>
<evidence type="ECO:0000313" key="2">
    <source>
        <dbReference type="Proteomes" id="UP000007397"/>
    </source>
</evidence>
<name>I0JTP9_HALH3</name>
<dbReference type="HOGENOM" id="CLU_3365290_0_0_9"/>
<dbReference type="KEGG" id="hhd:HBHAL_7003"/>
<dbReference type="EMBL" id="HE717025">
    <property type="protein sequence ID" value="CCG47522.1"/>
    <property type="molecule type" value="Genomic_DNA"/>
</dbReference>
<organism evidence="1 2">
    <name type="scientific">Halobacillus halophilus (strain ATCC 35676 / DSM 2266 / JCM 20832 / KCTC 3685 / LMG 17431 / NBRC 102448 / NCIMB 2269)</name>
    <name type="common">Sporosarcina halophila</name>
    <dbReference type="NCBI Taxonomy" id="866895"/>
    <lineage>
        <taxon>Bacteria</taxon>
        <taxon>Bacillati</taxon>
        <taxon>Bacillota</taxon>
        <taxon>Bacilli</taxon>
        <taxon>Bacillales</taxon>
        <taxon>Bacillaceae</taxon>
        <taxon>Halobacillus</taxon>
    </lineage>
</organism>
<keyword evidence="2" id="KW-1185">Reference proteome</keyword>
<dbReference type="AlphaFoldDB" id="I0JTP9"/>
<reference evidence="1 2" key="1">
    <citation type="journal article" date="2013" name="Environ. Microbiol.">
        <title>Chloride and organic osmolytes: a hybrid strategy to cope with elevated salinities by the moderately halophilic, chloride-dependent bacterium Halobacillus halophilus.</title>
        <authorList>
            <person name="Saum S.H."/>
            <person name="Pfeiffer F."/>
            <person name="Palm P."/>
            <person name="Rampp M."/>
            <person name="Schuster S.C."/>
            <person name="Muller V."/>
            <person name="Oesterhelt D."/>
        </authorList>
    </citation>
    <scope>NUCLEOTIDE SEQUENCE [LARGE SCALE GENOMIC DNA]</scope>
    <source>
        <strain evidence="2">ATCC 35676 / DSM 2266 / JCM 20832 / NBRC 102448/ NCIMB 2269</strain>
        <plasmid evidence="2">PL3</plasmid>
    </source>
</reference>
<accession>I0JTP9</accession>
<sequence>MKAKILIEFEVRKEDVQHAFGWAVLGAEVIRFFLG</sequence>
<proteinExistence type="predicted"/>
<evidence type="ECO:0000313" key="1">
    <source>
        <dbReference type="EMBL" id="CCG47522.1"/>
    </source>
</evidence>
<geneLocation type="plasmid" evidence="1 2">
    <name>PL3</name>
</geneLocation>
<gene>
    <name evidence="1" type="ordered locus">HBHAL_7003</name>
</gene>
<keyword evidence="1" id="KW-0614">Plasmid</keyword>
<protein>
    <submittedName>
        <fullName evidence="1">Uncharacterized protein</fullName>
    </submittedName>
</protein>